<evidence type="ECO:0000313" key="3">
    <source>
        <dbReference type="EMBL" id="GGZ53375.1"/>
    </source>
</evidence>
<accession>A0A918QIZ4</accession>
<feature type="compositionally biased region" description="Low complexity" evidence="1">
    <location>
        <begin position="27"/>
        <end position="41"/>
    </location>
</feature>
<feature type="domain" description="4Fe-4S Wbl-type" evidence="2">
    <location>
        <begin position="69"/>
        <end position="127"/>
    </location>
</feature>
<dbReference type="Pfam" id="PF02467">
    <property type="entry name" value="Whib"/>
    <property type="match status" value="1"/>
</dbReference>
<dbReference type="AlphaFoldDB" id="A0A918QIZ4"/>
<gene>
    <name evidence="3" type="ORF">GCM10010371_11140</name>
</gene>
<dbReference type="InterPro" id="IPR034768">
    <property type="entry name" value="4FE4S_WBL"/>
</dbReference>
<evidence type="ECO:0000259" key="2">
    <source>
        <dbReference type="PROSITE" id="PS51674"/>
    </source>
</evidence>
<protein>
    <recommendedName>
        <fullName evidence="2">4Fe-4S Wbl-type domain-containing protein</fullName>
    </recommendedName>
</protein>
<feature type="compositionally biased region" description="Pro residues" evidence="1">
    <location>
        <begin position="8"/>
        <end position="26"/>
    </location>
</feature>
<reference evidence="3" key="1">
    <citation type="journal article" date="2014" name="Int. J. Syst. Evol. Microbiol.">
        <title>Complete genome sequence of Corynebacterium casei LMG S-19264T (=DSM 44701T), isolated from a smear-ripened cheese.</title>
        <authorList>
            <consortium name="US DOE Joint Genome Institute (JGI-PGF)"/>
            <person name="Walter F."/>
            <person name="Albersmeier A."/>
            <person name="Kalinowski J."/>
            <person name="Ruckert C."/>
        </authorList>
    </citation>
    <scope>NUCLEOTIDE SEQUENCE</scope>
    <source>
        <strain evidence="3">JCM 4834</strain>
    </source>
</reference>
<dbReference type="Proteomes" id="UP000634660">
    <property type="component" value="Unassembled WGS sequence"/>
</dbReference>
<sequence>MPLALSRPPSPAPPARSCPPAPPAPPVRTARPPLHAARPATAPTPGPVPARPAAVGAAAVDGYWQAAAACAGLPPAVVFARKPKDAAPALRACAVCPVRRQCVSAVAPAESLFDGVCGGRLWRNGRPAAVPSSSGSPRD</sequence>
<comment type="caution">
    <text evidence="3">The sequence shown here is derived from an EMBL/GenBank/DDBJ whole genome shotgun (WGS) entry which is preliminary data.</text>
</comment>
<proteinExistence type="predicted"/>
<name>A0A918QIZ4_9ACTN</name>
<reference evidence="3" key="2">
    <citation type="submission" date="2020-09" db="EMBL/GenBank/DDBJ databases">
        <authorList>
            <person name="Sun Q."/>
            <person name="Ohkuma M."/>
        </authorList>
    </citation>
    <scope>NUCLEOTIDE SEQUENCE</scope>
    <source>
        <strain evidence="3">JCM 4834</strain>
    </source>
</reference>
<dbReference type="PROSITE" id="PS51674">
    <property type="entry name" value="4FE4S_WBL"/>
    <property type="match status" value="1"/>
</dbReference>
<organism evidence="3 4">
    <name type="scientific">Streptomyces subrutilus</name>
    <dbReference type="NCBI Taxonomy" id="36818"/>
    <lineage>
        <taxon>Bacteria</taxon>
        <taxon>Bacillati</taxon>
        <taxon>Actinomycetota</taxon>
        <taxon>Actinomycetes</taxon>
        <taxon>Kitasatosporales</taxon>
        <taxon>Streptomycetaceae</taxon>
        <taxon>Streptomyces</taxon>
    </lineage>
</organism>
<dbReference type="RefSeq" id="WP_229886003.1">
    <property type="nucleotide sequence ID" value="NZ_BMVX01000003.1"/>
</dbReference>
<evidence type="ECO:0000313" key="4">
    <source>
        <dbReference type="Proteomes" id="UP000634660"/>
    </source>
</evidence>
<evidence type="ECO:0000256" key="1">
    <source>
        <dbReference type="SAM" id="MobiDB-lite"/>
    </source>
</evidence>
<feature type="region of interest" description="Disordered" evidence="1">
    <location>
        <begin position="1"/>
        <end position="52"/>
    </location>
</feature>
<dbReference type="EMBL" id="BMVX01000003">
    <property type="protein sequence ID" value="GGZ53375.1"/>
    <property type="molecule type" value="Genomic_DNA"/>
</dbReference>